<dbReference type="GO" id="GO:0016787">
    <property type="term" value="F:hydrolase activity"/>
    <property type="evidence" value="ECO:0007669"/>
    <property type="project" value="UniProtKB-KW"/>
</dbReference>
<dbReference type="Pfam" id="PF13336">
    <property type="entry name" value="AcetylCoA_hyd_C"/>
    <property type="match status" value="1"/>
</dbReference>
<keyword evidence="6" id="KW-1185">Reference proteome</keyword>
<proteinExistence type="inferred from homology"/>
<feature type="domain" description="Acetyl-CoA hydrolase/transferase C-terminal" evidence="4">
    <location>
        <begin position="265"/>
        <end position="415"/>
    </location>
</feature>
<dbReference type="KEGG" id="fop:FNB79_07030"/>
<dbReference type="Gene3D" id="3.30.750.70">
    <property type="entry name" value="4-hydroxybutyrate coenzyme like domains"/>
    <property type="match status" value="1"/>
</dbReference>
<dbReference type="Gene3D" id="3.40.1080.20">
    <property type="entry name" value="Acetyl-CoA hydrolase/transferase C-terminal domain"/>
    <property type="match status" value="1"/>
</dbReference>
<dbReference type="Proteomes" id="UP000319209">
    <property type="component" value="Chromosome"/>
</dbReference>
<accession>A0A516GQU3</accession>
<keyword evidence="2 5" id="KW-0808">Transferase</keyword>
<dbReference type="PANTHER" id="PTHR21432:SF20">
    <property type="entry name" value="ACETYL-COA HYDROLASE"/>
    <property type="match status" value="1"/>
</dbReference>
<organism evidence="5 6">
    <name type="scientific">Formosa sediminum</name>
    <dbReference type="NCBI Taxonomy" id="2594004"/>
    <lineage>
        <taxon>Bacteria</taxon>
        <taxon>Pseudomonadati</taxon>
        <taxon>Bacteroidota</taxon>
        <taxon>Flavobacteriia</taxon>
        <taxon>Flavobacteriales</taxon>
        <taxon>Flavobacteriaceae</taxon>
        <taxon>Formosa</taxon>
    </lineage>
</organism>
<dbReference type="InterPro" id="IPR046433">
    <property type="entry name" value="ActCoA_hydro"/>
</dbReference>
<dbReference type="InterPro" id="IPR037171">
    <property type="entry name" value="NagB/RpiA_transferase-like"/>
</dbReference>
<name>A0A516GQU3_9FLAO</name>
<evidence type="ECO:0000313" key="5">
    <source>
        <dbReference type="EMBL" id="QDO93740.1"/>
    </source>
</evidence>
<dbReference type="InterPro" id="IPR003702">
    <property type="entry name" value="ActCoA_hydro_N"/>
</dbReference>
<dbReference type="Gene3D" id="3.40.1080.10">
    <property type="entry name" value="Glutaconate Coenzyme A-transferase"/>
    <property type="match status" value="1"/>
</dbReference>
<dbReference type="GO" id="GO:0008775">
    <property type="term" value="F:acetate CoA-transferase activity"/>
    <property type="evidence" value="ECO:0007669"/>
    <property type="project" value="InterPro"/>
</dbReference>
<protein>
    <submittedName>
        <fullName evidence="5">Acetyl-CoA hydrolase/transferase family protein</fullName>
    </submittedName>
</protein>
<evidence type="ECO:0000259" key="3">
    <source>
        <dbReference type="Pfam" id="PF02550"/>
    </source>
</evidence>
<evidence type="ECO:0000259" key="4">
    <source>
        <dbReference type="Pfam" id="PF13336"/>
    </source>
</evidence>
<reference evidence="5 6" key="1">
    <citation type="submission" date="2019-07" db="EMBL/GenBank/DDBJ databases">
        <title>Genome sequencing for Formosa sp. PS13.</title>
        <authorList>
            <person name="Park S.-J."/>
        </authorList>
    </citation>
    <scope>NUCLEOTIDE SEQUENCE [LARGE SCALE GENOMIC DNA]</scope>
    <source>
        <strain evidence="5 6">PS13</strain>
    </source>
</reference>
<feature type="domain" description="Acetyl-CoA hydrolase/transferase N-terminal" evidence="3">
    <location>
        <begin position="6"/>
        <end position="174"/>
    </location>
</feature>
<evidence type="ECO:0000256" key="1">
    <source>
        <dbReference type="ARBA" id="ARBA00009632"/>
    </source>
</evidence>
<dbReference type="OrthoDB" id="9801795at2"/>
<dbReference type="InterPro" id="IPR026888">
    <property type="entry name" value="AcetylCoA_hyd_C"/>
</dbReference>
<sequence length="423" mass="46135">MYKCVTAAEAVKIIKSNDRVYLHAGAAVPQLLINALTARHDELRNVEICHLHTEGFAPYANPELHESFHVNSFFIAKNIRHTIKAGNGSYTPVFLSELPLLFKRNIVDLQVALIHVSVPDIHGYCSLGVSVEATLAAIDNADYVIAQVNKQMPRTFGDGIIHVSEINAFVECDEPLPTHDIPEPTTIEHKIGAYVANLIEDKSTLQMGIGTIPNAVLSLLGNHKDLGLHTEMFSDGVIDLILKDVINGNFKSINPGRALATFLMGSQRLYDYVNDNPYIELRSSDYVNDVSVIKQNPRMVAINSAIEVDVTGQVCADSIGAEMYSGVGGQMDFIRGASLSEGGKAIIALPSVTKSGISRIVPSLNSGAGVVTTRAHIHYVVTEYGVANLYGKTIQQRAKALVNIAHPDHRESIDREYFKLVRG</sequence>
<dbReference type="PANTHER" id="PTHR21432">
    <property type="entry name" value="ACETYL-COA HYDROLASE-RELATED"/>
    <property type="match status" value="1"/>
</dbReference>
<keyword evidence="5" id="KW-0378">Hydrolase</keyword>
<dbReference type="InterPro" id="IPR038460">
    <property type="entry name" value="AcetylCoA_hyd_C_sf"/>
</dbReference>
<dbReference type="GO" id="GO:0006083">
    <property type="term" value="P:acetate metabolic process"/>
    <property type="evidence" value="ECO:0007669"/>
    <property type="project" value="InterPro"/>
</dbReference>
<gene>
    <name evidence="5" type="ORF">FNB79_07030</name>
</gene>
<dbReference type="AlphaFoldDB" id="A0A516GQU3"/>
<evidence type="ECO:0000256" key="2">
    <source>
        <dbReference type="ARBA" id="ARBA00022679"/>
    </source>
</evidence>
<dbReference type="Pfam" id="PF02550">
    <property type="entry name" value="AcetylCoA_hydro"/>
    <property type="match status" value="1"/>
</dbReference>
<dbReference type="SUPFAM" id="SSF100950">
    <property type="entry name" value="NagB/RpiA/CoA transferase-like"/>
    <property type="match status" value="2"/>
</dbReference>
<evidence type="ECO:0000313" key="6">
    <source>
        <dbReference type="Proteomes" id="UP000319209"/>
    </source>
</evidence>
<dbReference type="RefSeq" id="WP_143380642.1">
    <property type="nucleotide sequence ID" value="NZ_CP041637.1"/>
</dbReference>
<dbReference type="EMBL" id="CP041637">
    <property type="protein sequence ID" value="QDO93740.1"/>
    <property type="molecule type" value="Genomic_DNA"/>
</dbReference>
<comment type="similarity">
    <text evidence="1">Belongs to the acetyl-CoA hydrolase/transferase family.</text>
</comment>